<dbReference type="AlphaFoldDB" id="A0AAW1V4J9"/>
<comment type="caution">
    <text evidence="1">The sequence shown here is derived from an EMBL/GenBank/DDBJ whole genome shotgun (WGS) entry which is preliminary data.</text>
</comment>
<proteinExistence type="predicted"/>
<accession>A0AAW1V4J9</accession>
<sequence>MNFNELAEIMLKLNICEDNRMIHQTFEIVEQIHSPLVELSSALVNFVQIDPQFQLDVLETEVKIALSSLRTVIEEVTLKLPQTGHSQLLLGSLDKLKAEISVFEESTHSLSQNQKNEKYVEDLISDILDVLQLSLNFEVSRDADVNSVECKVINEMRKLKRISEPISQLREGINKIKAIDWHYMNENLVETLNKLVYPLESLSLISFGLRHNTSQIEGGNEIAKISNLKLALSSLAETVQYVLSEIPESENSYLLTNPLNGLQIGINEIEKNDSKCEIIIKEPLVQEIITQIVQISSLATKIVFTDSTKPQKRVSCINKLFEFMNEFRESIETLEHEVTLDENVSELFENLRKFNEPLKQLSTALIKLTEKAASLEVQEVLSPPLKTALCSMKYEIENFQRNERKFAAILMKPLDMLREEILEIAKIDDEELAMNLHRITTVLLETYSIAENLKDIQPVIPRKGLLSIVKISKPMRKLKEGIESFHSLHQERDKNKDIMRETVKAFEKIVLPLQELSSALAKLSEKRTDTNLEKVVQPEVESALLVLKTVLEEIDRDFPEYQHNELLKNPLKKLVLSLQNIQTTQPEDNVKINLGLQISSNIEKIALYASKLEVKAGAEPQKGVFSIFEISAPLSELQVGIEALESLDEEVSRELIEEKLKEIDSPLQTVSSIMMSLCDEQVESRTEEVMVSKVQTSLSSLKEAIRMFEMNVPDVTHINLLTEPLKNLNAIISHIEETISPPGSSDEKCIARMIESIVQISSQTSKLEINSGMSAKQGILSIVEISEPLEMLKHGIENLVTSKADEKSKEAISHLDKITVPLENISAVLVELNNSRTETEIHNIVKPRLQSALSAFKEVIQKVEVNIPKSERSILILEPLHQLQGKISHIQESIPPKQESIVSEVAQKIIADITKITLDSSRAIMEASTKEDKRVSEILSISEPLNQLREGIVAVENFTEGDIAQSTQNILDNLADLEEPLEKLARNVPNLYGSTVEKSKETIVHIAEDLPALKEAIEMVKMKIIEHPGSQLITTPLIEVQCQVSHIDKYINEEYKKKENIDKVVE</sequence>
<evidence type="ECO:0000313" key="2">
    <source>
        <dbReference type="Proteomes" id="UP001431783"/>
    </source>
</evidence>
<dbReference type="EMBL" id="JARQZJ010000102">
    <property type="protein sequence ID" value="KAK9886799.1"/>
    <property type="molecule type" value="Genomic_DNA"/>
</dbReference>
<organism evidence="1 2">
    <name type="scientific">Henosepilachna vigintioctopunctata</name>
    <dbReference type="NCBI Taxonomy" id="420089"/>
    <lineage>
        <taxon>Eukaryota</taxon>
        <taxon>Metazoa</taxon>
        <taxon>Ecdysozoa</taxon>
        <taxon>Arthropoda</taxon>
        <taxon>Hexapoda</taxon>
        <taxon>Insecta</taxon>
        <taxon>Pterygota</taxon>
        <taxon>Neoptera</taxon>
        <taxon>Endopterygota</taxon>
        <taxon>Coleoptera</taxon>
        <taxon>Polyphaga</taxon>
        <taxon>Cucujiformia</taxon>
        <taxon>Coccinelloidea</taxon>
        <taxon>Coccinellidae</taxon>
        <taxon>Epilachninae</taxon>
        <taxon>Epilachnini</taxon>
        <taxon>Henosepilachna</taxon>
    </lineage>
</organism>
<name>A0AAW1V4J9_9CUCU</name>
<evidence type="ECO:0000313" key="1">
    <source>
        <dbReference type="EMBL" id="KAK9886799.1"/>
    </source>
</evidence>
<reference evidence="1 2" key="1">
    <citation type="submission" date="2023-03" db="EMBL/GenBank/DDBJ databases">
        <title>Genome insight into feeding habits of ladybird beetles.</title>
        <authorList>
            <person name="Li H.-S."/>
            <person name="Huang Y.-H."/>
            <person name="Pang H."/>
        </authorList>
    </citation>
    <scope>NUCLEOTIDE SEQUENCE [LARGE SCALE GENOMIC DNA]</scope>
    <source>
        <strain evidence="1">SYSU_2023b</strain>
        <tissue evidence="1">Whole body</tissue>
    </source>
</reference>
<dbReference type="Proteomes" id="UP001431783">
    <property type="component" value="Unassembled WGS sequence"/>
</dbReference>
<gene>
    <name evidence="1" type="ORF">WA026_018452</name>
</gene>
<keyword evidence="2" id="KW-1185">Reference proteome</keyword>
<protein>
    <submittedName>
        <fullName evidence="1">Uncharacterized protein</fullName>
    </submittedName>
</protein>